<evidence type="ECO:0000313" key="2">
    <source>
        <dbReference type="Proteomes" id="UP000677457"/>
    </source>
</evidence>
<dbReference type="Proteomes" id="UP000677457">
    <property type="component" value="Unassembled WGS sequence"/>
</dbReference>
<keyword evidence="2" id="KW-1185">Reference proteome</keyword>
<sequence length="158" mass="17285">MRHPHRQSYRRQPRMSKDMLIISQQPAEVAHRVVPGHWEGDLCIGKDHKSAIGTLVERTTRFVVLVHLPTAGGPPRFVTLSSSCLDPAGPARTFAELGAGIRDGPAQAAQHRRRHAGLFRGPGKPWQRGSIENTMACCASTSPRAPTWPATAVATWMP</sequence>
<comment type="caution">
    <text evidence="1">The sequence shown here is derived from an EMBL/GenBank/DDBJ whole genome shotgun (WGS) entry which is preliminary data.</text>
</comment>
<proteinExistence type="predicted"/>
<gene>
    <name evidence="1" type="ORF">Sar04_30450</name>
</gene>
<evidence type="ECO:0000313" key="1">
    <source>
        <dbReference type="EMBL" id="GIM86309.1"/>
    </source>
</evidence>
<name>A0ABQ4JW21_SALAC</name>
<dbReference type="EMBL" id="BOQM01000023">
    <property type="protein sequence ID" value="GIM86309.1"/>
    <property type="molecule type" value="Genomic_DNA"/>
</dbReference>
<accession>A0ABQ4JW21</accession>
<protein>
    <submittedName>
        <fullName evidence="1">Uncharacterized protein</fullName>
    </submittedName>
</protein>
<reference evidence="1 2" key="1">
    <citation type="submission" date="2021-03" db="EMBL/GenBank/DDBJ databases">
        <title>Whole genome shotgun sequence of Salinispora arenicola NBRC 105043.</title>
        <authorList>
            <person name="Komaki H."/>
            <person name="Tamura T."/>
        </authorList>
    </citation>
    <scope>NUCLEOTIDE SEQUENCE [LARGE SCALE GENOMIC DNA]</scope>
    <source>
        <strain evidence="1 2">NBRC 105043</strain>
    </source>
</reference>
<dbReference type="PANTHER" id="PTHR10948">
    <property type="entry name" value="TRANSPOSASE"/>
    <property type="match status" value="1"/>
</dbReference>
<dbReference type="InterPro" id="IPR051917">
    <property type="entry name" value="Transposase-Integrase"/>
</dbReference>
<dbReference type="PANTHER" id="PTHR10948:SF23">
    <property type="entry name" value="TRANSPOSASE INSI FOR INSERTION SEQUENCE ELEMENT IS30A-RELATED"/>
    <property type="match status" value="1"/>
</dbReference>
<organism evidence="1 2">
    <name type="scientific">Salinispora arenicola</name>
    <dbReference type="NCBI Taxonomy" id="168697"/>
    <lineage>
        <taxon>Bacteria</taxon>
        <taxon>Bacillati</taxon>
        <taxon>Actinomycetota</taxon>
        <taxon>Actinomycetes</taxon>
        <taxon>Micromonosporales</taxon>
        <taxon>Micromonosporaceae</taxon>
        <taxon>Salinispora</taxon>
    </lineage>
</organism>